<proteinExistence type="predicted"/>
<accession>A0A1N7B5H4</accession>
<dbReference type="Pfam" id="PF11452">
    <property type="entry name" value="DUF3000"/>
    <property type="match status" value="1"/>
</dbReference>
<dbReference type="InterPro" id="IPR021555">
    <property type="entry name" value="DUF3000"/>
</dbReference>
<sequence>MAPPIAPPETFARAVAGLRSAAPRPEIVLEEVGAPKRLAPYAFALAASVLRDEDEVASGRLILLHDPAGHEAWQGTLRLVTYVTAELEVDLAADPLLPGVGWTWLTDALDAQDAAHRAIGGTITQTMSTRFGELAGPPAVGDIEIRASWTPVDDELGPHLLAWCALLASTAGLPPPGVTALPGRRPAGAA</sequence>
<evidence type="ECO:0008006" key="3">
    <source>
        <dbReference type="Google" id="ProtNLM"/>
    </source>
</evidence>
<dbReference type="EMBL" id="FTNF01000010">
    <property type="protein sequence ID" value="SIR46575.1"/>
    <property type="molecule type" value="Genomic_DNA"/>
</dbReference>
<evidence type="ECO:0000313" key="2">
    <source>
        <dbReference type="Proteomes" id="UP000186004"/>
    </source>
</evidence>
<dbReference type="RefSeq" id="WP_076471389.1">
    <property type="nucleotide sequence ID" value="NZ_FTNF01000010.1"/>
</dbReference>
<organism evidence="1 2">
    <name type="scientific">Micromonospora avicenniae</name>
    <dbReference type="NCBI Taxonomy" id="1198245"/>
    <lineage>
        <taxon>Bacteria</taxon>
        <taxon>Bacillati</taxon>
        <taxon>Actinomycetota</taxon>
        <taxon>Actinomycetes</taxon>
        <taxon>Micromonosporales</taxon>
        <taxon>Micromonosporaceae</taxon>
        <taxon>Micromonospora</taxon>
    </lineage>
</organism>
<reference evidence="1 2" key="1">
    <citation type="submission" date="2017-01" db="EMBL/GenBank/DDBJ databases">
        <authorList>
            <person name="Mah S.A."/>
            <person name="Swanson W.J."/>
            <person name="Moy G.W."/>
            <person name="Vacquier V.D."/>
        </authorList>
    </citation>
    <scope>NUCLEOTIDE SEQUENCE [LARGE SCALE GENOMIC DNA]</scope>
    <source>
        <strain evidence="1 2">DSM 45758</strain>
    </source>
</reference>
<gene>
    <name evidence="1" type="ORF">SAMN05444858_110118</name>
</gene>
<evidence type="ECO:0000313" key="1">
    <source>
        <dbReference type="EMBL" id="SIR46575.1"/>
    </source>
</evidence>
<dbReference type="STRING" id="1198245.SAMN05444858_110118"/>
<name>A0A1N7B5H4_9ACTN</name>
<protein>
    <recommendedName>
        <fullName evidence="3">DUF3000 domain-containing protein</fullName>
    </recommendedName>
</protein>
<dbReference type="AlphaFoldDB" id="A0A1N7B5H4"/>
<dbReference type="OrthoDB" id="3210980at2"/>
<dbReference type="Proteomes" id="UP000186004">
    <property type="component" value="Unassembled WGS sequence"/>
</dbReference>
<keyword evidence="2" id="KW-1185">Reference proteome</keyword>